<dbReference type="Proteomes" id="UP000030645">
    <property type="component" value="Unassembled WGS sequence"/>
</dbReference>
<keyword evidence="7" id="KW-0408">Iron</keyword>
<keyword evidence="6" id="KW-0560">Oxidoreductase</keyword>
<keyword evidence="3" id="KW-0479">Metal-binding</keyword>
<name>W9S5V4_9ROSA</name>
<feature type="region of interest" description="Disordered" evidence="9">
    <location>
        <begin position="1"/>
        <end position="26"/>
    </location>
</feature>
<evidence type="ECO:0000256" key="6">
    <source>
        <dbReference type="ARBA" id="ARBA00023002"/>
    </source>
</evidence>
<protein>
    <recommendedName>
        <fullName evidence="10">Fe2OG dioxygenase domain-containing protein</fullName>
    </recommendedName>
</protein>
<keyword evidence="12" id="KW-1185">Reference proteome</keyword>
<dbReference type="AlphaFoldDB" id="W9S5V4"/>
<feature type="domain" description="Fe2OG dioxygenase" evidence="10">
    <location>
        <begin position="185"/>
        <end position="304"/>
    </location>
</feature>
<dbReference type="GO" id="GO:0031418">
    <property type="term" value="F:L-ascorbic acid binding"/>
    <property type="evidence" value="ECO:0007669"/>
    <property type="project" value="InterPro"/>
</dbReference>
<dbReference type="InterPro" id="IPR006620">
    <property type="entry name" value="Pro_4_hyd_alph"/>
</dbReference>
<accession>W9S5V4</accession>
<evidence type="ECO:0000256" key="4">
    <source>
        <dbReference type="ARBA" id="ARBA00022964"/>
    </source>
</evidence>
<dbReference type="PANTHER" id="PTHR10869">
    <property type="entry name" value="PROLYL 4-HYDROXYLASE ALPHA SUBUNIT"/>
    <property type="match status" value="1"/>
</dbReference>
<keyword evidence="5" id="KW-0812">Transmembrane</keyword>
<evidence type="ECO:0000259" key="10">
    <source>
        <dbReference type="PROSITE" id="PS51471"/>
    </source>
</evidence>
<dbReference type="PANTHER" id="PTHR10869:SF236">
    <property type="entry name" value="PROLYL 4-HYDROXYLASE ALPHA SUBUNIT DOMAIN-CONTAINING PROTEIN"/>
    <property type="match status" value="1"/>
</dbReference>
<comment type="subcellular location">
    <subcellularLocation>
        <location evidence="2">Endoplasmic reticulum membrane</location>
        <topology evidence="2">Single-pass type II membrane protein</topology>
    </subcellularLocation>
</comment>
<dbReference type="GO" id="GO:0005789">
    <property type="term" value="C:endoplasmic reticulum membrane"/>
    <property type="evidence" value="ECO:0007669"/>
    <property type="project" value="UniProtKB-SubCell"/>
</dbReference>
<keyword evidence="5" id="KW-0735">Signal-anchor</keyword>
<dbReference type="GO" id="GO:0005506">
    <property type="term" value="F:iron ion binding"/>
    <property type="evidence" value="ECO:0007669"/>
    <property type="project" value="InterPro"/>
</dbReference>
<dbReference type="InterPro" id="IPR005123">
    <property type="entry name" value="Oxoglu/Fe-dep_dioxygenase_dom"/>
</dbReference>
<dbReference type="STRING" id="981085.W9S5V4"/>
<dbReference type="PROSITE" id="PS51471">
    <property type="entry name" value="FE2OG_OXY"/>
    <property type="match status" value="1"/>
</dbReference>
<evidence type="ECO:0000256" key="9">
    <source>
        <dbReference type="SAM" id="MobiDB-lite"/>
    </source>
</evidence>
<evidence type="ECO:0000256" key="2">
    <source>
        <dbReference type="ARBA" id="ARBA00004648"/>
    </source>
</evidence>
<organism evidence="11 12">
    <name type="scientific">Morus notabilis</name>
    <dbReference type="NCBI Taxonomy" id="981085"/>
    <lineage>
        <taxon>Eukaryota</taxon>
        <taxon>Viridiplantae</taxon>
        <taxon>Streptophyta</taxon>
        <taxon>Embryophyta</taxon>
        <taxon>Tracheophyta</taxon>
        <taxon>Spermatophyta</taxon>
        <taxon>Magnoliopsida</taxon>
        <taxon>eudicotyledons</taxon>
        <taxon>Gunneridae</taxon>
        <taxon>Pentapetalae</taxon>
        <taxon>rosids</taxon>
        <taxon>fabids</taxon>
        <taxon>Rosales</taxon>
        <taxon>Moraceae</taxon>
        <taxon>Moreae</taxon>
        <taxon>Morus</taxon>
    </lineage>
</organism>
<sequence length="304" mass="33334">MAETGAKRKRMSKRDGEAVFPNTTSNCPAIKPKQNLHITRLKDTASKTPPQSDLVLHGGWAQVENFLSSAESKAFVNAAESLGFAHQGSLGPAKGEAYRDNDRISVNDPVLADATWASCLSLLFSDIKIRGKSAFGLDPNIRFYSDSEDNDRISVNDPVLADAIWASGLSQLFSDIKIRGKSAFGLNPNIRFYRYKVGQRFGRHIDESVHLEDGKRTHYTLLIYLSGGVAKGKNDRKNVKDSSSEPLVGGETVFYGSRNSVVAEVVPTEGMALLHIHGDKCMLHEARNVSKGVKYVFRSDVAFA</sequence>
<dbReference type="EMBL" id="KE345707">
    <property type="protein sequence ID" value="EXC11908.1"/>
    <property type="molecule type" value="Genomic_DNA"/>
</dbReference>
<dbReference type="GO" id="GO:0004656">
    <property type="term" value="F:procollagen-proline 4-dioxygenase activity"/>
    <property type="evidence" value="ECO:0007669"/>
    <property type="project" value="UniProtKB-EC"/>
</dbReference>
<proteinExistence type="predicted"/>
<gene>
    <name evidence="11" type="ORF">L484_005371</name>
</gene>
<keyword evidence="4" id="KW-0223">Dioxygenase</keyword>
<dbReference type="eggNOG" id="ENOG502QR14">
    <property type="taxonomic scope" value="Eukaryota"/>
</dbReference>
<evidence type="ECO:0000256" key="1">
    <source>
        <dbReference type="ARBA" id="ARBA00001961"/>
    </source>
</evidence>
<comment type="cofactor">
    <cofactor evidence="1">
        <name>L-ascorbate</name>
        <dbReference type="ChEBI" id="CHEBI:38290"/>
    </cofactor>
</comment>
<dbReference type="InterPro" id="IPR045054">
    <property type="entry name" value="P4HA-like"/>
</dbReference>
<evidence type="ECO:0000313" key="12">
    <source>
        <dbReference type="Proteomes" id="UP000030645"/>
    </source>
</evidence>
<dbReference type="SMART" id="SM00702">
    <property type="entry name" value="P4Hc"/>
    <property type="match status" value="1"/>
</dbReference>
<evidence type="ECO:0000313" key="11">
    <source>
        <dbReference type="EMBL" id="EXC11908.1"/>
    </source>
</evidence>
<evidence type="ECO:0000256" key="8">
    <source>
        <dbReference type="ARBA" id="ARBA00049169"/>
    </source>
</evidence>
<dbReference type="Gene3D" id="2.60.120.620">
    <property type="entry name" value="q2cbj1_9rhob like domain"/>
    <property type="match status" value="1"/>
</dbReference>
<reference evidence="12" key="1">
    <citation type="submission" date="2013-01" db="EMBL/GenBank/DDBJ databases">
        <title>Draft Genome Sequence of a Mulberry Tree, Morus notabilis C.K. Schneid.</title>
        <authorList>
            <person name="He N."/>
            <person name="Zhao S."/>
        </authorList>
    </citation>
    <scope>NUCLEOTIDE SEQUENCE</scope>
</reference>
<comment type="catalytic activity">
    <reaction evidence="8">
        <text>L-prolyl-[collagen] + 2-oxoglutarate + O2 = trans-4-hydroxy-L-prolyl-[collagen] + succinate + CO2</text>
        <dbReference type="Rhea" id="RHEA:18945"/>
        <dbReference type="Rhea" id="RHEA-COMP:11676"/>
        <dbReference type="Rhea" id="RHEA-COMP:11680"/>
        <dbReference type="ChEBI" id="CHEBI:15379"/>
        <dbReference type="ChEBI" id="CHEBI:16526"/>
        <dbReference type="ChEBI" id="CHEBI:16810"/>
        <dbReference type="ChEBI" id="CHEBI:30031"/>
        <dbReference type="ChEBI" id="CHEBI:50342"/>
        <dbReference type="ChEBI" id="CHEBI:61965"/>
        <dbReference type="EC" id="1.14.11.2"/>
    </reaction>
</comment>
<evidence type="ECO:0000256" key="5">
    <source>
        <dbReference type="ARBA" id="ARBA00022968"/>
    </source>
</evidence>
<evidence type="ECO:0000256" key="3">
    <source>
        <dbReference type="ARBA" id="ARBA00022723"/>
    </source>
</evidence>
<evidence type="ECO:0000256" key="7">
    <source>
        <dbReference type="ARBA" id="ARBA00023004"/>
    </source>
</evidence>